<sequence>MRTTYDAIIIGAGPAGSTAAIRLAQAGWAVALIEKQRFPRRKVCGECLAASNLPLLDALGIGRLFHALAGPELKRVVLMHGREAICADLPPYPGRRHAWGRALGREHLDALLLQRAVEAGATLLQPWTVRAVKGQAGAYQCTAQAFGSRMNVHLNAPLVIAAHGSWEPGLANDRGRKIQAGGRDLFAFKANFAGAQLEEGLLPVLAFKGGYGGMVIGEHGLLTLACCIRRDRLSACRSQIKSDSAGDAVQSYLASECKGVRQALDGAARQGKWLSVGPIRPGIRMPRDGGRFFLVGNAAGEAHPIIGEGMSMAIQSAWLACELLIAEPAALRDARLQRKLMRDYAHAWHAHFARRMQLAAAFAHVAMRPNMARMLLPVLRTWPGVMTKAACWSGKVSQTCCTPQQAPAAPPSTPVEERRFNEISNGENA</sequence>
<organism evidence="3 4">
    <name type="scientific">Keguizhuia sedimenti</name>
    <dbReference type="NCBI Taxonomy" id="3064264"/>
    <lineage>
        <taxon>Bacteria</taxon>
        <taxon>Pseudomonadati</taxon>
        <taxon>Pseudomonadota</taxon>
        <taxon>Betaproteobacteria</taxon>
        <taxon>Burkholderiales</taxon>
        <taxon>Oxalobacteraceae</taxon>
        <taxon>Keguizhuia</taxon>
    </lineage>
</organism>
<keyword evidence="4" id="KW-1185">Reference proteome</keyword>
<dbReference type="Gene3D" id="3.50.50.60">
    <property type="entry name" value="FAD/NAD(P)-binding domain"/>
    <property type="match status" value="1"/>
</dbReference>
<dbReference type="SUPFAM" id="SSF51905">
    <property type="entry name" value="FAD/NAD(P)-binding domain"/>
    <property type="match status" value="1"/>
</dbReference>
<evidence type="ECO:0000259" key="2">
    <source>
        <dbReference type="Pfam" id="PF01494"/>
    </source>
</evidence>
<dbReference type="InterPro" id="IPR002938">
    <property type="entry name" value="FAD-bd"/>
</dbReference>
<protein>
    <submittedName>
        <fullName evidence="3">NAD(P)/FAD-dependent oxidoreductase</fullName>
        <ecNumber evidence="3">1.-.-.-</ecNumber>
    </submittedName>
</protein>
<dbReference type="GO" id="GO:0016491">
    <property type="term" value="F:oxidoreductase activity"/>
    <property type="evidence" value="ECO:0007669"/>
    <property type="project" value="UniProtKB-KW"/>
</dbReference>
<evidence type="ECO:0000313" key="3">
    <source>
        <dbReference type="EMBL" id="MDQ9169252.1"/>
    </source>
</evidence>
<name>A0ABU1BJS2_9BURK</name>
<feature type="domain" description="FAD-binding" evidence="2">
    <location>
        <begin position="5"/>
        <end position="326"/>
    </location>
</feature>
<dbReference type="PRINTS" id="PR00420">
    <property type="entry name" value="RNGMNOXGNASE"/>
</dbReference>
<reference evidence="3 4" key="1">
    <citation type="submission" date="2023-08" db="EMBL/GenBank/DDBJ databases">
        <title>Oxalobacteraceae gen .nov., isolated from river sludge outside the plant.</title>
        <authorList>
            <person name="Zhao S.Y."/>
        </authorList>
    </citation>
    <scope>NUCLEOTIDE SEQUENCE [LARGE SCALE GENOMIC DNA]</scope>
    <source>
        <strain evidence="3 4">R-40</strain>
    </source>
</reference>
<dbReference type="EC" id="1.-.-.-" evidence="3"/>
<evidence type="ECO:0000256" key="1">
    <source>
        <dbReference type="SAM" id="MobiDB-lite"/>
    </source>
</evidence>
<evidence type="ECO:0000313" key="4">
    <source>
        <dbReference type="Proteomes" id="UP001225596"/>
    </source>
</evidence>
<dbReference type="PANTHER" id="PTHR42685:SF22">
    <property type="entry name" value="CONDITIONED MEDIUM FACTOR RECEPTOR 1"/>
    <property type="match status" value="1"/>
</dbReference>
<dbReference type="EMBL" id="JAUYVH010000001">
    <property type="protein sequence ID" value="MDQ9169252.1"/>
    <property type="molecule type" value="Genomic_DNA"/>
</dbReference>
<gene>
    <name evidence="3" type="ORF">Q8A64_02390</name>
</gene>
<comment type="caution">
    <text evidence="3">The sequence shown here is derived from an EMBL/GenBank/DDBJ whole genome shotgun (WGS) entry which is preliminary data.</text>
</comment>
<accession>A0ABU1BJS2</accession>
<dbReference type="PANTHER" id="PTHR42685">
    <property type="entry name" value="GERANYLGERANYL DIPHOSPHATE REDUCTASE"/>
    <property type="match status" value="1"/>
</dbReference>
<dbReference type="InterPro" id="IPR036188">
    <property type="entry name" value="FAD/NAD-bd_sf"/>
</dbReference>
<dbReference type="Pfam" id="PF01494">
    <property type="entry name" value="FAD_binding_3"/>
    <property type="match status" value="1"/>
</dbReference>
<feature type="region of interest" description="Disordered" evidence="1">
    <location>
        <begin position="403"/>
        <end position="429"/>
    </location>
</feature>
<dbReference type="InterPro" id="IPR050407">
    <property type="entry name" value="Geranylgeranyl_reductase"/>
</dbReference>
<proteinExistence type="predicted"/>
<keyword evidence="3" id="KW-0560">Oxidoreductase</keyword>
<dbReference type="Proteomes" id="UP001225596">
    <property type="component" value="Unassembled WGS sequence"/>
</dbReference>
<dbReference type="RefSeq" id="WP_338435108.1">
    <property type="nucleotide sequence ID" value="NZ_JAUYVH010000001.1"/>
</dbReference>